<keyword evidence="6 8" id="KW-0694">RNA-binding</keyword>
<evidence type="ECO:0000256" key="4">
    <source>
        <dbReference type="ARBA" id="ARBA00022490"/>
    </source>
</evidence>
<dbReference type="InterPro" id="IPR034648">
    <property type="entry name" value="CELF3/4/5/6_RRM1"/>
</dbReference>
<dbReference type="InterPro" id="IPR035979">
    <property type="entry name" value="RBD_domain_sf"/>
</dbReference>
<comment type="similarity">
    <text evidence="3">Belongs to the CELF/BRUNOL family.</text>
</comment>
<dbReference type="Proteomes" id="UP001165740">
    <property type="component" value="Chromosome 18"/>
</dbReference>
<evidence type="ECO:0000256" key="5">
    <source>
        <dbReference type="ARBA" id="ARBA00022737"/>
    </source>
</evidence>
<comment type="subcellular location">
    <subcellularLocation>
        <location evidence="2">Cytoplasm</location>
    </subcellularLocation>
    <subcellularLocation>
        <location evidence="1">Nucleus</location>
    </subcellularLocation>
</comment>
<accession>A0A9W2ZDY5</accession>
<keyword evidence="5" id="KW-0677">Repeat</keyword>
<evidence type="ECO:0000256" key="6">
    <source>
        <dbReference type="ARBA" id="ARBA00022884"/>
    </source>
</evidence>
<dbReference type="CDD" id="cd12635">
    <property type="entry name" value="RRM2_CELF3_4_5_6"/>
    <property type="match status" value="1"/>
</dbReference>
<keyword evidence="4" id="KW-0963">Cytoplasm</keyword>
<dbReference type="InterPro" id="IPR000504">
    <property type="entry name" value="RRM_dom"/>
</dbReference>
<proteinExistence type="inferred from homology"/>
<dbReference type="SUPFAM" id="SSF54928">
    <property type="entry name" value="RNA-binding domain, RBD"/>
    <property type="match status" value="2"/>
</dbReference>
<dbReference type="GO" id="GO:1990904">
    <property type="term" value="C:ribonucleoprotein complex"/>
    <property type="evidence" value="ECO:0007669"/>
    <property type="project" value="InterPro"/>
</dbReference>
<reference evidence="12" key="1">
    <citation type="submission" date="2025-08" db="UniProtKB">
        <authorList>
            <consortium name="RefSeq"/>
        </authorList>
    </citation>
    <scope>IDENTIFICATION</scope>
</reference>
<gene>
    <name evidence="12" type="primary">LOC106054743</name>
</gene>
<dbReference type="GeneID" id="106054743"/>
<dbReference type="OMA" id="CTEDTHT"/>
<dbReference type="PROSITE" id="PS50102">
    <property type="entry name" value="RRM"/>
    <property type="match status" value="3"/>
</dbReference>
<keyword evidence="7" id="KW-0539">Nucleus</keyword>
<evidence type="ECO:0000313" key="12">
    <source>
        <dbReference type="RefSeq" id="XP_055873134.1"/>
    </source>
</evidence>
<dbReference type="PRINTS" id="PR00961">
    <property type="entry name" value="HUDSXLRNA"/>
</dbReference>
<dbReference type="SMART" id="SM00360">
    <property type="entry name" value="RRM"/>
    <property type="match status" value="3"/>
</dbReference>
<feature type="domain" description="RRM" evidence="10">
    <location>
        <begin position="498"/>
        <end position="576"/>
    </location>
</feature>
<feature type="compositionally biased region" description="Polar residues" evidence="9">
    <location>
        <begin position="41"/>
        <end position="50"/>
    </location>
</feature>
<evidence type="ECO:0000256" key="7">
    <source>
        <dbReference type="ARBA" id="ARBA00023242"/>
    </source>
</evidence>
<evidence type="ECO:0000256" key="1">
    <source>
        <dbReference type="ARBA" id="ARBA00004123"/>
    </source>
</evidence>
<dbReference type="PANTHER" id="PTHR24012">
    <property type="entry name" value="RNA BINDING PROTEIN"/>
    <property type="match status" value="1"/>
</dbReference>
<evidence type="ECO:0000256" key="3">
    <source>
        <dbReference type="ARBA" id="ARBA00009621"/>
    </source>
</evidence>
<sequence length="583" mass="63389">MLDMMTALIPASLLQDTHLSHHFAHPVHNPAPHHIMPPPTSLSHALSHTTHPPPVSHGQSSSTNSVLPMKDHDAIKLFVGQIPRNLEEKDLRPVFLEFGDIYELTVLKDRFTGMHKGCAFLTYCSRNSAIAAQQALHEQKTLPGMNRPIQVKPADSESRAEDRKLFVGMLNKSQTEDDVRQLFHSYGTIEECTILRDQSGNSKGCAFVKFSNHQDAVAAINALHGSQTMSGASSSLVVKFADTEKERQLRRMQQMAGPLGLLNPFALSGYSAAYAPVESPYELARVGSFETLAPQPVYTKQSAALQSQQLMQQQAAIMAAAQTPYLTNPVSMLSTQVQQLTSLPAAPNGLVSTAITPTTATLGSEYANVWPYHWRDGQLDKIKSLEHHYSGSFSPLSGTPTPTINGAPPSMLSPTAMASFPMPPSNGTAEIYTNGIPHYTGLYLTNGDPLQAYAAIPSYAGIVSFVSAAYPAVYGGFQQLAQPATLVPTAQKEGPEGCNLFIYHLPQEFGDGELAQMFVPFGNVISAKVYVDRATNQSKCFGFVSFDNPTSAQTAIQAMNGFQIGMKRLKVQLKRPKDANRPY</sequence>
<dbReference type="CDD" id="cd12639">
    <property type="entry name" value="RRM3_CELF3_4_5_6"/>
    <property type="match status" value="1"/>
</dbReference>
<protein>
    <submittedName>
        <fullName evidence="12">CUGBP Elav-like family member 3-B isoform X1</fullName>
    </submittedName>
</protein>
<dbReference type="OrthoDB" id="410044at2759"/>
<evidence type="ECO:0000313" key="11">
    <source>
        <dbReference type="Proteomes" id="UP001165740"/>
    </source>
</evidence>
<dbReference type="GO" id="GO:0005737">
    <property type="term" value="C:cytoplasm"/>
    <property type="evidence" value="ECO:0007669"/>
    <property type="project" value="UniProtKB-SubCell"/>
</dbReference>
<dbReference type="Gene3D" id="3.30.70.330">
    <property type="match status" value="3"/>
</dbReference>
<keyword evidence="11" id="KW-1185">Reference proteome</keyword>
<dbReference type="AlphaFoldDB" id="A0A9W2ZDY5"/>
<evidence type="ECO:0000256" key="8">
    <source>
        <dbReference type="PROSITE-ProRule" id="PRU00176"/>
    </source>
</evidence>
<feature type="compositionally biased region" description="Polar residues" evidence="9">
    <location>
        <begin position="57"/>
        <end position="66"/>
    </location>
</feature>
<dbReference type="FunFam" id="3.30.70.330:FF:000069">
    <property type="entry name" value="CUGBP Elav-like family member 5 isoform X1"/>
    <property type="match status" value="1"/>
</dbReference>
<evidence type="ECO:0000256" key="9">
    <source>
        <dbReference type="SAM" id="MobiDB-lite"/>
    </source>
</evidence>
<dbReference type="FunFam" id="3.30.70.330:FF:000007">
    <property type="entry name" value="CUGBP Elav-like family member 4 isoform 3"/>
    <property type="match status" value="1"/>
</dbReference>
<organism evidence="11 12">
    <name type="scientific">Biomphalaria glabrata</name>
    <name type="common">Bloodfluke planorb</name>
    <name type="synonym">Freshwater snail</name>
    <dbReference type="NCBI Taxonomy" id="6526"/>
    <lineage>
        <taxon>Eukaryota</taxon>
        <taxon>Metazoa</taxon>
        <taxon>Spiralia</taxon>
        <taxon>Lophotrochozoa</taxon>
        <taxon>Mollusca</taxon>
        <taxon>Gastropoda</taxon>
        <taxon>Heterobranchia</taxon>
        <taxon>Euthyneura</taxon>
        <taxon>Panpulmonata</taxon>
        <taxon>Hygrophila</taxon>
        <taxon>Lymnaeoidea</taxon>
        <taxon>Planorbidae</taxon>
        <taxon>Biomphalaria</taxon>
    </lineage>
</organism>
<feature type="region of interest" description="Disordered" evidence="9">
    <location>
        <begin position="29"/>
        <end position="66"/>
    </location>
</feature>
<evidence type="ECO:0000259" key="10">
    <source>
        <dbReference type="PROSITE" id="PS50102"/>
    </source>
</evidence>
<dbReference type="Pfam" id="PF00076">
    <property type="entry name" value="RRM_1"/>
    <property type="match status" value="3"/>
</dbReference>
<dbReference type="GO" id="GO:0003723">
    <property type="term" value="F:RNA binding"/>
    <property type="evidence" value="ECO:0007669"/>
    <property type="project" value="UniProtKB-UniRule"/>
</dbReference>
<evidence type="ECO:0000256" key="2">
    <source>
        <dbReference type="ARBA" id="ARBA00004496"/>
    </source>
</evidence>
<dbReference type="InterPro" id="IPR002343">
    <property type="entry name" value="Hud_Sxl_RNA"/>
</dbReference>
<dbReference type="InterPro" id="IPR012677">
    <property type="entry name" value="Nucleotide-bd_a/b_plait_sf"/>
</dbReference>
<dbReference type="GO" id="GO:0005634">
    <property type="term" value="C:nucleus"/>
    <property type="evidence" value="ECO:0007669"/>
    <property type="project" value="UniProtKB-SubCell"/>
</dbReference>
<dbReference type="RefSeq" id="XP_055873134.1">
    <property type="nucleotide sequence ID" value="XM_056017159.1"/>
</dbReference>
<dbReference type="CDD" id="cd12632">
    <property type="entry name" value="RRM1_CELF3_4_5_6"/>
    <property type="match status" value="1"/>
</dbReference>
<feature type="domain" description="RRM" evidence="10">
    <location>
        <begin position="75"/>
        <end position="156"/>
    </location>
</feature>
<feature type="domain" description="RRM" evidence="10">
    <location>
        <begin position="163"/>
        <end position="243"/>
    </location>
</feature>
<dbReference type="FunFam" id="3.30.70.330:FF:000010">
    <property type="entry name" value="CUGBP Elav-like family member 4 isoform 3"/>
    <property type="match status" value="1"/>
</dbReference>
<name>A0A9W2ZDY5_BIOGL</name>